<evidence type="ECO:0000256" key="3">
    <source>
        <dbReference type="PROSITE-ProRule" id="PRU01379"/>
    </source>
</evidence>
<dbReference type="PANTHER" id="PTHR11705">
    <property type="entry name" value="PROTEASE FAMILY M14 CARBOXYPEPTIDASE A,B"/>
    <property type="match status" value="1"/>
</dbReference>
<feature type="chain" id="PRO_5003867482" description="Peptidase M14 domain-containing protein" evidence="6">
    <location>
        <begin position="24"/>
        <end position="1030"/>
    </location>
</feature>
<feature type="compositionally biased region" description="Acidic residues" evidence="4">
    <location>
        <begin position="972"/>
        <end position="989"/>
    </location>
</feature>
<feature type="region of interest" description="Disordered" evidence="4">
    <location>
        <begin position="799"/>
        <end position="883"/>
    </location>
</feature>
<comment type="similarity">
    <text evidence="2 3">Belongs to the peptidase M14 family.</text>
</comment>
<feature type="compositionally biased region" description="Basic and acidic residues" evidence="4">
    <location>
        <begin position="60"/>
        <end position="76"/>
    </location>
</feature>
<evidence type="ECO:0000256" key="6">
    <source>
        <dbReference type="SAM" id="SignalP"/>
    </source>
</evidence>
<keyword evidence="5" id="KW-1133">Transmembrane helix</keyword>
<evidence type="ECO:0000313" key="8">
    <source>
        <dbReference type="EnsemblProtists" id="PYU1_T001308"/>
    </source>
</evidence>
<sequence length="1030" mass="112933">MTRSACHVLQLLVVALLLHAATGSRIEIHRQPTCAFATLWDVNFKTIASVEALEQTATTRQEHDAEGECAEGKGPDGEPCWRKDNVQLVEGKLELHAASTGKSAAKIRFEKRLNTTTAHNGVNHVRVFAKFPEGNDNAKAVVTVHVLPLDVHMSIGLLPKWAKQNHQVVWLASSQNTSVVAEIPCLKDVRSHFHDLEFAWDSKWLRWHLDDSVIYEEPVRGSGIAEGSKTSGGSVSVEFTYSIALPASNEQDEDATTAEEEEIADSRFLVEKIQLKQGDAVDAACGPRHRTNANCRDKTLFAPRFGANQGSLSSDEIAMFLNETVARFPPQFTRLETIGRSVQGRPIYALCIGACENAAGEQEDVIPQALYTGMHHAREPISMMNQVYTIDLLLLDFENGDLDVLHLLFSRQLWFVLVVNPDGYVRNEDQRIWETSAKGVGQRKNTRPGCNTVLENGVDLNRNYDVCFDHDSVGSSTDICAEDYRGSKPFSEPETQAIRDFVARPGMNFSTALNYHSYGRYFNIPFACQANGVPAPEHLAVFQAIAKEMTTYNHFTYGQPWKESNLYSVNGETSDWMWQTHGIFAMSPEVGPSFDVPDTHGFWPQRDQVPSLSAELHYSNLYAAKMAGPLYAFHVANVRIEDDSTVALNVSLSNAGLRAVGNVELIASMFANGSYGSDLVDILASEIGTAEAKQTVWKTLKVPRRLVNPAHHVQIPVYVVLRDMYGCQLHRIAIDYESASGSRREASFQVWDQLSLPPCGICATFGSAHASSPMKTQDAKCTGLEDVTMPHAIRLKRVADATKHSSSAPKPTPPAEAATTSAPEPPEGHKERTGDDTETSGDDAESNVESENAPTTKPLASSPVSTPAASSSHSPAPVASPVASAAQTSDPVFLSSDSDFTTSSWFPVSTPFYAMPILALLVFVLLAIVFCCRRRRASRNNSELPRTTRKSHSKKQYSRVVNDEVTPSRDDGSDDEFGGGFDDSDEEAEGTLGRVRSPFSPTRRSGGQSSPTRRPGSPKKKPTQYTDIAV</sequence>
<dbReference type="EnsemblProtists" id="PYU1_T001308">
    <property type="protein sequence ID" value="PYU1_T001308"/>
    <property type="gene ID" value="PYU1_G001308"/>
</dbReference>
<dbReference type="AlphaFoldDB" id="K3W8L7"/>
<feature type="region of interest" description="Disordered" evidence="4">
    <location>
        <begin position="939"/>
        <end position="1030"/>
    </location>
</feature>
<evidence type="ECO:0000256" key="5">
    <source>
        <dbReference type="SAM" id="Phobius"/>
    </source>
</evidence>
<dbReference type="PANTHER" id="PTHR11705:SF119">
    <property type="entry name" value="OS02G0119300 PROTEIN"/>
    <property type="match status" value="1"/>
</dbReference>
<dbReference type="CDD" id="cd03859">
    <property type="entry name" value="M14_CPT"/>
    <property type="match status" value="1"/>
</dbReference>
<dbReference type="GO" id="GO:0005615">
    <property type="term" value="C:extracellular space"/>
    <property type="evidence" value="ECO:0007669"/>
    <property type="project" value="TreeGrafter"/>
</dbReference>
<feature type="domain" description="Peptidase M14" evidence="7">
    <location>
        <begin position="310"/>
        <end position="627"/>
    </location>
</feature>
<dbReference type="VEuPathDB" id="FungiDB:PYU1_G001308"/>
<dbReference type="Pfam" id="PF00246">
    <property type="entry name" value="Peptidase_M14"/>
    <property type="match status" value="1"/>
</dbReference>
<keyword evidence="5" id="KW-0812">Transmembrane</keyword>
<feature type="active site" description="Proton donor/acceptor" evidence="3">
    <location>
        <position position="589"/>
    </location>
</feature>
<evidence type="ECO:0000256" key="2">
    <source>
        <dbReference type="ARBA" id="ARBA00005988"/>
    </source>
</evidence>
<evidence type="ECO:0000313" key="9">
    <source>
        <dbReference type="Proteomes" id="UP000019132"/>
    </source>
</evidence>
<dbReference type="STRING" id="431595.K3W8L7"/>
<feature type="region of interest" description="Disordered" evidence="4">
    <location>
        <begin position="57"/>
        <end position="76"/>
    </location>
</feature>
<dbReference type="EMBL" id="GL376626">
    <property type="status" value="NOT_ANNOTATED_CDS"/>
    <property type="molecule type" value="Genomic_DNA"/>
</dbReference>
<name>K3W8L7_GLOUD</name>
<proteinExistence type="inferred from homology"/>
<feature type="compositionally biased region" description="Acidic residues" evidence="4">
    <location>
        <begin position="836"/>
        <end position="848"/>
    </location>
</feature>
<reference evidence="9" key="2">
    <citation type="submission" date="2010-04" db="EMBL/GenBank/DDBJ databases">
        <authorList>
            <person name="Buell R."/>
            <person name="Hamilton J."/>
            <person name="Hostetler J."/>
        </authorList>
    </citation>
    <scope>NUCLEOTIDE SEQUENCE [LARGE SCALE GENOMIC DNA]</scope>
    <source>
        <strain evidence="9">DAOM:BR144</strain>
    </source>
</reference>
<dbReference type="Proteomes" id="UP000019132">
    <property type="component" value="Unassembled WGS sequence"/>
</dbReference>
<comment type="cofactor">
    <cofactor evidence="1">
        <name>Zn(2+)</name>
        <dbReference type="ChEBI" id="CHEBI:29105"/>
    </cofactor>
</comment>
<dbReference type="PRINTS" id="PR00765">
    <property type="entry name" value="CRBOXYPTASEA"/>
</dbReference>
<organism evidence="8 9">
    <name type="scientific">Globisporangium ultimum (strain ATCC 200006 / CBS 805.95 / DAOM BR144)</name>
    <name type="common">Pythium ultimum</name>
    <dbReference type="NCBI Taxonomy" id="431595"/>
    <lineage>
        <taxon>Eukaryota</taxon>
        <taxon>Sar</taxon>
        <taxon>Stramenopiles</taxon>
        <taxon>Oomycota</taxon>
        <taxon>Peronosporomycetes</taxon>
        <taxon>Pythiales</taxon>
        <taxon>Pythiaceae</taxon>
        <taxon>Globisporangium</taxon>
    </lineage>
</organism>
<feature type="compositionally biased region" description="Polar residues" evidence="4">
    <location>
        <begin position="849"/>
        <end position="859"/>
    </location>
</feature>
<feature type="compositionally biased region" description="Low complexity" evidence="4">
    <location>
        <begin position="805"/>
        <end position="822"/>
    </location>
</feature>
<dbReference type="HOGENOM" id="CLU_011229_0_0_1"/>
<dbReference type="Gene3D" id="3.40.630.10">
    <property type="entry name" value="Zn peptidases"/>
    <property type="match status" value="1"/>
</dbReference>
<protein>
    <recommendedName>
        <fullName evidence="7">Peptidase M14 domain-containing protein</fullName>
    </recommendedName>
</protein>
<evidence type="ECO:0000259" key="7">
    <source>
        <dbReference type="PROSITE" id="PS52035"/>
    </source>
</evidence>
<dbReference type="InterPro" id="IPR033810">
    <property type="entry name" value="Carboxypeptidase_T"/>
</dbReference>
<keyword evidence="5" id="KW-0472">Membrane</keyword>
<dbReference type="GO" id="GO:0008270">
    <property type="term" value="F:zinc ion binding"/>
    <property type="evidence" value="ECO:0007669"/>
    <property type="project" value="InterPro"/>
</dbReference>
<dbReference type="SMART" id="SM00631">
    <property type="entry name" value="Zn_pept"/>
    <property type="match status" value="1"/>
</dbReference>
<feature type="transmembrane region" description="Helical" evidence="5">
    <location>
        <begin position="912"/>
        <end position="932"/>
    </location>
</feature>
<reference evidence="8" key="3">
    <citation type="submission" date="2015-02" db="UniProtKB">
        <authorList>
            <consortium name="EnsemblProtists"/>
        </authorList>
    </citation>
    <scope>IDENTIFICATION</scope>
    <source>
        <strain evidence="8">DAOM BR144</strain>
    </source>
</reference>
<dbReference type="eggNOG" id="KOG2650">
    <property type="taxonomic scope" value="Eukaryota"/>
</dbReference>
<dbReference type="PROSITE" id="PS52035">
    <property type="entry name" value="PEPTIDASE_M14"/>
    <property type="match status" value="1"/>
</dbReference>
<dbReference type="GO" id="GO:0006508">
    <property type="term" value="P:proteolysis"/>
    <property type="evidence" value="ECO:0007669"/>
    <property type="project" value="InterPro"/>
</dbReference>
<dbReference type="InParanoid" id="K3W8L7"/>
<keyword evidence="6" id="KW-0732">Signal</keyword>
<dbReference type="SUPFAM" id="SSF53187">
    <property type="entry name" value="Zn-dependent exopeptidases"/>
    <property type="match status" value="1"/>
</dbReference>
<feature type="compositionally biased region" description="Basic and acidic residues" evidence="4">
    <location>
        <begin position="826"/>
        <end position="835"/>
    </location>
</feature>
<reference evidence="9" key="1">
    <citation type="journal article" date="2010" name="Genome Biol.">
        <title>Genome sequence of the necrotrophic plant pathogen Pythium ultimum reveals original pathogenicity mechanisms and effector repertoire.</title>
        <authorList>
            <person name="Levesque C.A."/>
            <person name="Brouwer H."/>
            <person name="Cano L."/>
            <person name="Hamilton J.P."/>
            <person name="Holt C."/>
            <person name="Huitema E."/>
            <person name="Raffaele S."/>
            <person name="Robideau G.P."/>
            <person name="Thines M."/>
            <person name="Win J."/>
            <person name="Zerillo M.M."/>
            <person name="Beakes G.W."/>
            <person name="Boore J.L."/>
            <person name="Busam D."/>
            <person name="Dumas B."/>
            <person name="Ferriera S."/>
            <person name="Fuerstenberg S.I."/>
            <person name="Gachon C.M."/>
            <person name="Gaulin E."/>
            <person name="Govers F."/>
            <person name="Grenville-Briggs L."/>
            <person name="Horner N."/>
            <person name="Hostetler J."/>
            <person name="Jiang R.H."/>
            <person name="Johnson J."/>
            <person name="Krajaejun T."/>
            <person name="Lin H."/>
            <person name="Meijer H.J."/>
            <person name="Moore B."/>
            <person name="Morris P."/>
            <person name="Phuntmart V."/>
            <person name="Puiu D."/>
            <person name="Shetty J."/>
            <person name="Stajich J.E."/>
            <person name="Tripathy S."/>
            <person name="Wawra S."/>
            <person name="van West P."/>
            <person name="Whitty B.R."/>
            <person name="Coutinho P.M."/>
            <person name="Henrissat B."/>
            <person name="Martin F."/>
            <person name="Thomas P.D."/>
            <person name="Tyler B.M."/>
            <person name="De Vries R.P."/>
            <person name="Kamoun S."/>
            <person name="Yandell M."/>
            <person name="Tisserat N."/>
            <person name="Buell C.R."/>
        </authorList>
    </citation>
    <scope>NUCLEOTIDE SEQUENCE</scope>
    <source>
        <strain evidence="9">DAOM:BR144</strain>
    </source>
</reference>
<evidence type="ECO:0000256" key="1">
    <source>
        <dbReference type="ARBA" id="ARBA00001947"/>
    </source>
</evidence>
<accession>K3W8L7</accession>
<feature type="signal peptide" evidence="6">
    <location>
        <begin position="1"/>
        <end position="23"/>
    </location>
</feature>
<feature type="compositionally biased region" description="Low complexity" evidence="4">
    <location>
        <begin position="860"/>
        <end position="883"/>
    </location>
</feature>
<keyword evidence="9" id="KW-1185">Reference proteome</keyword>
<evidence type="ECO:0000256" key="4">
    <source>
        <dbReference type="SAM" id="MobiDB-lite"/>
    </source>
</evidence>
<dbReference type="GO" id="GO:0004181">
    <property type="term" value="F:metallocarboxypeptidase activity"/>
    <property type="evidence" value="ECO:0007669"/>
    <property type="project" value="InterPro"/>
</dbReference>
<dbReference type="InterPro" id="IPR000834">
    <property type="entry name" value="Peptidase_M14"/>
</dbReference>
<feature type="compositionally biased region" description="Polar residues" evidence="4">
    <location>
        <begin position="999"/>
        <end position="1012"/>
    </location>
</feature>
<feature type="compositionally biased region" description="Basic residues" evidence="4">
    <location>
        <begin position="947"/>
        <end position="957"/>
    </location>
</feature>